<dbReference type="Proteomes" id="UP000196573">
    <property type="component" value="Unassembled WGS sequence"/>
</dbReference>
<dbReference type="AlphaFoldDB" id="A0A1X7AR16"/>
<dbReference type="PANTHER" id="PTHR35093:SF8">
    <property type="entry name" value="OUTER MEMBRANE PROTEIN NMB0088-RELATED"/>
    <property type="match status" value="1"/>
</dbReference>
<evidence type="ECO:0000313" key="9">
    <source>
        <dbReference type="Proteomes" id="UP000196573"/>
    </source>
</evidence>
<accession>A0A1X7AR16</accession>
<dbReference type="Gene3D" id="2.40.160.60">
    <property type="entry name" value="Outer membrane protein transport protein (OMPP1/FadL/TodX)"/>
    <property type="match status" value="1"/>
</dbReference>
<name>A0A1X7AR16_9GAMM</name>
<sequence length="465" mass="51064">MKCLIPIYITGAAGQRRSANSLLWEWGKAVKVITKGLCATGLLSGALLGGAADVWAAGLGIDEMSVRRLGDAFSGGAAESTDASVVWYNPAALTHLNKAQLSAGAIAIPHDTRFKGEVNLVQDEEAIHPVTGRNKHWTGTELVPDVYVALPLTEQLWFGAGMNSPWGSGSTFNKQWLGRYQSVESRLLTVNLLTVLGWKISDEWSIGGGLVTQYADGVMKKSVLLGAPDPANDGHFKGQGDNVAVGWTAGVHYQPLPDWQFGVHYRSAIRHTLKGHMEIDVPEAVTLASSEKVKADLGLKIPETFSLSAAHQLNEDWTIKADATWTRWDCIDELRFHPKTYGQVFTQDEVQVMDWSNTWRFAIGAEYRLTPSWLLRAGIAKDNTPIPNHTATLDFAINDYRALSLGATWELNEDLAIDMAVQHTWTTTLHITENANTPDEDVVVRAQGRLINRVNSIGAGLRWRF</sequence>
<keyword evidence="3" id="KW-1134">Transmembrane beta strand</keyword>
<reference evidence="8 9" key="1">
    <citation type="submission" date="2017-03" db="EMBL/GenBank/DDBJ databases">
        <authorList>
            <person name="Afonso C.L."/>
            <person name="Miller P.J."/>
            <person name="Scott M.A."/>
            <person name="Spackman E."/>
            <person name="Goraichik I."/>
            <person name="Dimitrov K.M."/>
            <person name="Suarez D.L."/>
            <person name="Swayne D.E."/>
        </authorList>
    </citation>
    <scope>NUCLEOTIDE SEQUENCE [LARGE SCALE GENOMIC DNA]</scope>
    <source>
        <strain evidence="8">SB41UT1</strain>
    </source>
</reference>
<evidence type="ECO:0000256" key="2">
    <source>
        <dbReference type="ARBA" id="ARBA00008163"/>
    </source>
</evidence>
<keyword evidence="7" id="KW-0998">Cell outer membrane</keyword>
<organism evidence="8 9">
    <name type="scientific">Parendozoicomonas haliclonae</name>
    <dbReference type="NCBI Taxonomy" id="1960125"/>
    <lineage>
        <taxon>Bacteria</taxon>
        <taxon>Pseudomonadati</taxon>
        <taxon>Pseudomonadota</taxon>
        <taxon>Gammaproteobacteria</taxon>
        <taxon>Oceanospirillales</taxon>
        <taxon>Endozoicomonadaceae</taxon>
        <taxon>Parendozoicomonas</taxon>
    </lineage>
</organism>
<protein>
    <submittedName>
        <fullName evidence="8">47 kDa outer membrane protein</fullName>
    </submittedName>
</protein>
<comment type="similarity">
    <text evidence="2">Belongs to the OmpP1/FadL family.</text>
</comment>
<evidence type="ECO:0000256" key="7">
    <source>
        <dbReference type="ARBA" id="ARBA00023237"/>
    </source>
</evidence>
<comment type="subcellular location">
    <subcellularLocation>
        <location evidence="1">Cell outer membrane</location>
        <topology evidence="1">Multi-pass membrane protein</topology>
    </subcellularLocation>
</comment>
<keyword evidence="5" id="KW-0732">Signal</keyword>
<evidence type="ECO:0000313" key="8">
    <source>
        <dbReference type="EMBL" id="SMA50530.1"/>
    </source>
</evidence>
<proteinExistence type="inferred from homology"/>
<dbReference type="GO" id="GO:0009279">
    <property type="term" value="C:cell outer membrane"/>
    <property type="evidence" value="ECO:0007669"/>
    <property type="project" value="UniProtKB-SubCell"/>
</dbReference>
<dbReference type="SUPFAM" id="SSF56935">
    <property type="entry name" value="Porins"/>
    <property type="match status" value="1"/>
</dbReference>
<evidence type="ECO:0000256" key="3">
    <source>
        <dbReference type="ARBA" id="ARBA00022452"/>
    </source>
</evidence>
<gene>
    <name evidence="8" type="ORF">EHSB41UT_04341</name>
</gene>
<dbReference type="GO" id="GO:0015483">
    <property type="term" value="F:long-chain fatty acid transporting porin activity"/>
    <property type="evidence" value="ECO:0007669"/>
    <property type="project" value="TreeGrafter"/>
</dbReference>
<dbReference type="InterPro" id="IPR005017">
    <property type="entry name" value="OMPP1/FadL/TodX"/>
</dbReference>
<dbReference type="Pfam" id="PF03349">
    <property type="entry name" value="Toluene_X"/>
    <property type="match status" value="1"/>
</dbReference>
<evidence type="ECO:0000256" key="1">
    <source>
        <dbReference type="ARBA" id="ARBA00004571"/>
    </source>
</evidence>
<dbReference type="EMBL" id="FWPT01000013">
    <property type="protein sequence ID" value="SMA50530.1"/>
    <property type="molecule type" value="Genomic_DNA"/>
</dbReference>
<evidence type="ECO:0000256" key="4">
    <source>
        <dbReference type="ARBA" id="ARBA00022692"/>
    </source>
</evidence>
<keyword evidence="4" id="KW-0812">Transmembrane</keyword>
<dbReference type="PANTHER" id="PTHR35093">
    <property type="entry name" value="OUTER MEMBRANE PROTEIN NMB0088-RELATED"/>
    <property type="match status" value="1"/>
</dbReference>
<keyword evidence="6" id="KW-0472">Membrane</keyword>
<evidence type="ECO:0000256" key="5">
    <source>
        <dbReference type="ARBA" id="ARBA00022729"/>
    </source>
</evidence>
<keyword evidence="9" id="KW-1185">Reference proteome</keyword>
<evidence type="ECO:0000256" key="6">
    <source>
        <dbReference type="ARBA" id="ARBA00023136"/>
    </source>
</evidence>